<evidence type="ECO:0000256" key="2">
    <source>
        <dbReference type="ARBA" id="ARBA00022679"/>
    </source>
</evidence>
<dbReference type="InterPro" id="IPR038331">
    <property type="entry name" value="DisA_sf"/>
</dbReference>
<accession>A0A3N4CZB1</accession>
<dbReference type="PANTHER" id="PTHR34185:SF3">
    <property type="entry name" value="DNA INTEGRITY SCANNING PROTEIN DISA"/>
    <property type="match status" value="1"/>
</dbReference>
<evidence type="ECO:0000256" key="3">
    <source>
        <dbReference type="ARBA" id="ARBA00022695"/>
    </source>
</evidence>
<dbReference type="GeneID" id="64405915"/>
<keyword evidence="4" id="KW-0547">Nucleotide-binding</keyword>
<dbReference type="EMBL" id="LR134406">
    <property type="protein sequence ID" value="VEH69155.1"/>
    <property type="molecule type" value="Genomic_DNA"/>
</dbReference>
<evidence type="ECO:0000313" key="10">
    <source>
        <dbReference type="Proteomes" id="UP000677180"/>
    </source>
</evidence>
<dbReference type="Pfam" id="PF10635">
    <property type="entry name" value="DisA-linker"/>
    <property type="match status" value="1"/>
</dbReference>
<keyword evidence="9" id="KW-1185">Reference proteome</keyword>
<dbReference type="RefSeq" id="WP_014845550.1">
    <property type="nucleotide sequence ID" value="NZ_CAJZDL010000011.1"/>
</dbReference>
<dbReference type="AlphaFoldDB" id="A0A3N4CZB1"/>
<evidence type="ECO:0000256" key="5">
    <source>
        <dbReference type="ARBA" id="ARBA00022840"/>
    </source>
</evidence>
<dbReference type="GO" id="GO:0005524">
    <property type="term" value="F:ATP binding"/>
    <property type="evidence" value="ECO:0007669"/>
    <property type="project" value="UniProtKB-KW"/>
</dbReference>
<reference evidence="7" key="2">
    <citation type="submission" date="2021-03" db="EMBL/GenBank/DDBJ databases">
        <title>Human Oral Microbial Genomes.</title>
        <authorList>
            <person name="Johnston C.D."/>
            <person name="Chen T."/>
            <person name="Dewhirst F.E."/>
        </authorList>
    </citation>
    <scope>NUCLEOTIDE SEQUENCE</scope>
    <source>
        <strain evidence="7">F0714</strain>
    </source>
</reference>
<organism evidence="7 10">
    <name type="scientific">Arachnia propionica</name>
    <dbReference type="NCBI Taxonomy" id="1750"/>
    <lineage>
        <taxon>Bacteria</taxon>
        <taxon>Bacillati</taxon>
        <taxon>Actinomycetota</taxon>
        <taxon>Actinomycetes</taxon>
        <taxon>Propionibacteriales</taxon>
        <taxon>Propionibacteriaceae</taxon>
        <taxon>Arachnia</taxon>
    </lineage>
</organism>
<proteinExistence type="predicted"/>
<dbReference type="EC" id="2.7.7.85" evidence="7"/>
<name>A0A3N4CZB1_9ACTN</name>
<dbReference type="OrthoDB" id="41841at2"/>
<evidence type="ECO:0000313" key="9">
    <source>
        <dbReference type="Proteomes" id="UP000273044"/>
    </source>
</evidence>
<evidence type="ECO:0000256" key="1">
    <source>
        <dbReference type="ARBA" id="ARBA00000877"/>
    </source>
</evidence>
<dbReference type="PROSITE" id="PS51794">
    <property type="entry name" value="DAC"/>
    <property type="match status" value="1"/>
</dbReference>
<dbReference type="Proteomes" id="UP000273044">
    <property type="component" value="Chromosome"/>
</dbReference>
<keyword evidence="5" id="KW-0067">ATP-binding</keyword>
<dbReference type="InterPro" id="IPR003390">
    <property type="entry name" value="DNA_integrity_scan_DisA_N"/>
</dbReference>
<evidence type="ECO:0000313" key="8">
    <source>
        <dbReference type="EMBL" id="VEH69155.1"/>
    </source>
</evidence>
<keyword evidence="2 7" id="KW-0808">Transferase</keyword>
<dbReference type="SUPFAM" id="SSF47781">
    <property type="entry name" value="RuvA domain 2-like"/>
    <property type="match status" value="1"/>
</dbReference>
<reference evidence="8 9" key="1">
    <citation type="submission" date="2018-12" db="EMBL/GenBank/DDBJ databases">
        <authorList>
            <consortium name="Pathogen Informatics"/>
        </authorList>
    </citation>
    <scope>NUCLEOTIDE SEQUENCE [LARGE SCALE GENOMIC DNA]</scope>
    <source>
        <strain evidence="8 9">NCTC12967</strain>
    </source>
</reference>
<dbReference type="InterPro" id="IPR036888">
    <property type="entry name" value="DNA_integrity_DisA_N_sf"/>
</dbReference>
<dbReference type="GO" id="GO:0106408">
    <property type="term" value="F:diadenylate cyclase activity"/>
    <property type="evidence" value="ECO:0007669"/>
    <property type="project" value="UniProtKB-EC"/>
</dbReference>
<evidence type="ECO:0000256" key="4">
    <source>
        <dbReference type="ARBA" id="ARBA00022741"/>
    </source>
</evidence>
<dbReference type="Gene3D" id="3.40.1700.10">
    <property type="entry name" value="DNA integrity scanning protein, DisA, N-terminal domain"/>
    <property type="match status" value="1"/>
</dbReference>
<dbReference type="Gene3D" id="1.20.1260.110">
    <property type="entry name" value="DNA integrity scanning linker region"/>
    <property type="match status" value="1"/>
</dbReference>
<dbReference type="Gene3D" id="1.10.150.20">
    <property type="entry name" value="5' to 3' exonuclease, C-terminal subdomain"/>
    <property type="match status" value="1"/>
</dbReference>
<dbReference type="Proteomes" id="UP000677180">
    <property type="component" value="Chromosome"/>
</dbReference>
<dbReference type="InterPro" id="IPR050338">
    <property type="entry name" value="DisA"/>
</dbReference>
<protein>
    <submittedName>
        <fullName evidence="7">DNA integrity scanning diadenylate cyclase DisA</fullName>
        <ecNumber evidence="7">2.7.7.85</ecNumber>
    </submittedName>
    <submittedName>
        <fullName evidence="8">DNA integrity scanning protein DisA</fullName>
    </submittedName>
</protein>
<dbReference type="NCBIfam" id="NF010009">
    <property type="entry name" value="PRK13482.1"/>
    <property type="match status" value="1"/>
</dbReference>
<dbReference type="PANTHER" id="PTHR34185">
    <property type="entry name" value="DIADENYLATE CYCLASE"/>
    <property type="match status" value="1"/>
</dbReference>
<dbReference type="GO" id="GO:0004016">
    <property type="term" value="F:adenylate cyclase activity"/>
    <property type="evidence" value="ECO:0007669"/>
    <property type="project" value="TreeGrafter"/>
</dbReference>
<evidence type="ECO:0000313" key="7">
    <source>
        <dbReference type="EMBL" id="QUC10781.1"/>
    </source>
</evidence>
<evidence type="ECO:0000259" key="6">
    <source>
        <dbReference type="PROSITE" id="PS51794"/>
    </source>
</evidence>
<keyword evidence="3 7" id="KW-0548">Nucleotidyltransferase</keyword>
<dbReference type="InterPro" id="IPR018906">
    <property type="entry name" value="DNA_integrity_scan_DisA_link"/>
</dbReference>
<dbReference type="Pfam" id="PF02457">
    <property type="entry name" value="DAC"/>
    <property type="match status" value="1"/>
</dbReference>
<dbReference type="InterPro" id="IPR010994">
    <property type="entry name" value="RuvA_2-like"/>
</dbReference>
<dbReference type="EMBL" id="CP072385">
    <property type="protein sequence ID" value="QUC10781.1"/>
    <property type="molecule type" value="Genomic_DNA"/>
</dbReference>
<dbReference type="OMA" id="MRLIALY"/>
<gene>
    <name evidence="7" type="primary">disA</name>
    <name evidence="7" type="ORF">J5A53_13615</name>
    <name evidence="8" type="ORF">NCTC12967_00419</name>
</gene>
<feature type="domain" description="DAC" evidence="6">
    <location>
        <begin position="3"/>
        <end position="141"/>
    </location>
</feature>
<comment type="catalytic activity">
    <reaction evidence="1">
        <text>2 ATP = 3',3'-c-di-AMP + 2 diphosphate</text>
        <dbReference type="Rhea" id="RHEA:35655"/>
        <dbReference type="ChEBI" id="CHEBI:30616"/>
        <dbReference type="ChEBI" id="CHEBI:33019"/>
        <dbReference type="ChEBI" id="CHEBI:71500"/>
        <dbReference type="EC" id="2.7.7.85"/>
    </reaction>
</comment>
<sequence length="353" mass="38724">MKRDRLRQYQRRLAPGTPLRAGLDRILHGRTGALVVLGNNPKVQQVSTGGFRLDVEFTPQALRELAKLDGAIILSNDLSRIIAAGVHLVPAGDLPTAETGTRHRSADRTAQASGVPVVTVSASMSTISLFMDGDRHVVETSGQMISRANQTLATLSRFVDRLGSILHQFNALEVGEQVTIRDLVLVAQRFEMTRRLSAEAQFHIDTLGVEGRLIALQHAELVGEFTGLDEQLRTDYAHNLADPSLFTLEPLHNFSAEELLSSQLVAERIGFGESPYLETPIHTRGARLLISVGRLSEGMTTKLINRFSLQELFSVSVSELQQLEGIGSARARLIRDALLRITEAAYARPQTPV</sequence>
<dbReference type="SUPFAM" id="SSF143597">
    <property type="entry name" value="YojJ-like"/>
    <property type="match status" value="1"/>
</dbReference>